<dbReference type="Proteomes" id="UP000554235">
    <property type="component" value="Unassembled WGS sequence"/>
</dbReference>
<proteinExistence type="predicted"/>
<dbReference type="EMBL" id="JAADYS010001201">
    <property type="protein sequence ID" value="KAF4464369.1"/>
    <property type="molecule type" value="Genomic_DNA"/>
</dbReference>
<sequence>MYNPQTQWNWESFDTSVDPSIDSLFNEESGSMSHDPPRTTASMYNNVSPNEVPDNARSLELDKLSHVALASTRNRRSPVRQLSELNATLCEFGSSLPPASAWDNPENYPLEDKEAAMGTVLSLSQTFIEVLTELSSQPSPNLPVSEGEMPPLREIQPAVGTSILDQASQLLILSTYLRVIDLYHTVLEHVIACVKQKQKASDINQVEDFWHLPPLTVGKLTMKSTDITQVLIVVHMIEIMIRRSRHLKEGLIRPPATIGGQGDSAISNEGSLGRTLEAAATGGVMDSTRPKEEAVLNLVITARQSLRSLVV</sequence>
<protein>
    <submittedName>
        <fullName evidence="1">Fungal transcriptional regulatory</fullName>
    </submittedName>
</protein>
<comment type="caution">
    <text evidence="1">The sequence shown here is derived from an EMBL/GenBank/DDBJ whole genome shotgun (WGS) entry which is preliminary data.</text>
</comment>
<reference evidence="1 2" key="1">
    <citation type="submission" date="2020-01" db="EMBL/GenBank/DDBJ databases">
        <title>Identification and distribution of gene clusters putatively required for synthesis of sphingolipid metabolism inhibitors in phylogenetically diverse species of the filamentous fungus Fusarium.</title>
        <authorList>
            <person name="Kim H.-S."/>
            <person name="Busman M."/>
            <person name="Brown D.W."/>
            <person name="Divon H."/>
            <person name="Uhlig S."/>
            <person name="Proctor R.H."/>
        </authorList>
    </citation>
    <scope>NUCLEOTIDE SEQUENCE [LARGE SCALE GENOMIC DNA]</scope>
    <source>
        <strain evidence="1 2">NRRL 20459</strain>
    </source>
</reference>
<evidence type="ECO:0000313" key="2">
    <source>
        <dbReference type="Proteomes" id="UP000554235"/>
    </source>
</evidence>
<dbReference type="AlphaFoldDB" id="A0A8H4P6L1"/>
<gene>
    <name evidence="1" type="ORF">FALBO_8803</name>
</gene>
<evidence type="ECO:0000313" key="1">
    <source>
        <dbReference type="EMBL" id="KAF4464369.1"/>
    </source>
</evidence>
<organism evidence="1 2">
    <name type="scientific">Fusarium albosuccineum</name>
    <dbReference type="NCBI Taxonomy" id="1237068"/>
    <lineage>
        <taxon>Eukaryota</taxon>
        <taxon>Fungi</taxon>
        <taxon>Dikarya</taxon>
        <taxon>Ascomycota</taxon>
        <taxon>Pezizomycotina</taxon>
        <taxon>Sordariomycetes</taxon>
        <taxon>Hypocreomycetidae</taxon>
        <taxon>Hypocreales</taxon>
        <taxon>Nectriaceae</taxon>
        <taxon>Fusarium</taxon>
        <taxon>Fusarium decemcellulare species complex</taxon>
    </lineage>
</organism>
<name>A0A8H4P6L1_9HYPO</name>
<accession>A0A8H4P6L1</accession>
<dbReference type="OrthoDB" id="4330117at2759"/>
<keyword evidence="2" id="KW-1185">Reference proteome</keyword>